<reference evidence="7 8" key="1">
    <citation type="submission" date="2022-09" db="EMBL/GenBank/DDBJ databases">
        <title>Intensive care unit water sources are persistently colonized with multi-drug resistant bacteria and are the site of extensive horizontal gene transfer of antibiotic resistance genes.</title>
        <authorList>
            <person name="Diorio-Toth L."/>
        </authorList>
    </citation>
    <scope>NUCLEOTIDE SEQUENCE [LARGE SCALE GENOMIC DNA]</scope>
    <source>
        <strain evidence="7 8">GD03967</strain>
    </source>
</reference>
<dbReference type="PANTHER" id="PTHR42789">
    <property type="entry name" value="D-ISOMER SPECIFIC 2-HYDROXYACID DEHYDROGENASE FAMILY PROTEIN (AFU_ORTHOLOGUE AFUA_6G10090)"/>
    <property type="match status" value="1"/>
</dbReference>
<dbReference type="RefSeq" id="WP_279991531.1">
    <property type="nucleotide sequence ID" value="NZ_JAOBZK010000028.1"/>
</dbReference>
<keyword evidence="3" id="KW-0520">NAD</keyword>
<evidence type="ECO:0000256" key="2">
    <source>
        <dbReference type="ARBA" id="ARBA00023002"/>
    </source>
</evidence>
<evidence type="ECO:0000256" key="1">
    <source>
        <dbReference type="ARBA" id="ARBA00005854"/>
    </source>
</evidence>
<feature type="domain" description="D-isomer specific 2-hydroxyacid dehydrogenase NAD-binding" evidence="6">
    <location>
        <begin position="107"/>
        <end position="284"/>
    </location>
</feature>
<organism evidence="7 8">
    <name type="scientific">Achromobacter mucicolens</name>
    <dbReference type="NCBI Taxonomy" id="1389922"/>
    <lineage>
        <taxon>Bacteria</taxon>
        <taxon>Pseudomonadati</taxon>
        <taxon>Pseudomonadota</taxon>
        <taxon>Betaproteobacteria</taxon>
        <taxon>Burkholderiales</taxon>
        <taxon>Alcaligenaceae</taxon>
        <taxon>Achromobacter</taxon>
    </lineage>
</organism>
<dbReference type="FunFam" id="3.40.50.720:FF:000203">
    <property type="entry name" value="D-3-phosphoglycerate dehydrogenase (SerA)"/>
    <property type="match status" value="1"/>
</dbReference>
<dbReference type="SUPFAM" id="SSF51735">
    <property type="entry name" value="NAD(P)-binding Rossmann-fold domains"/>
    <property type="match status" value="1"/>
</dbReference>
<dbReference type="Proteomes" id="UP001158644">
    <property type="component" value="Unassembled WGS sequence"/>
</dbReference>
<comment type="similarity">
    <text evidence="1 4">Belongs to the D-isomer specific 2-hydroxyacid dehydrogenase family.</text>
</comment>
<evidence type="ECO:0000313" key="8">
    <source>
        <dbReference type="Proteomes" id="UP001158644"/>
    </source>
</evidence>
<dbReference type="SUPFAM" id="SSF52283">
    <property type="entry name" value="Formate/glycerate dehydrogenase catalytic domain-like"/>
    <property type="match status" value="1"/>
</dbReference>
<dbReference type="Pfam" id="PF02826">
    <property type="entry name" value="2-Hacid_dh_C"/>
    <property type="match status" value="1"/>
</dbReference>
<dbReference type="AlphaFoldDB" id="A0ABD4YYD9"/>
<sequence length="311" mass="32253">MRVLISEFMDAPAVDALRQRFDVRYAPELVEQRAALLEAAADADALIVRNRSQVNAELLAAAPRLVAVGRLGVGLDNIDLAGCEARGIKVIPATGANARAVAEYVIGTMLSLLRGAYASTADVAAGTWPRTALSQGLEAHGRTLGVVGFGGIGRLAAQLARGLGMRIVGSDAALPPSHPAWQEAGAEPLTLDELLGQADVVTLHVPLTPETRHLLDAARIARMRPGAILINTSRGGIVDEAALAAALRAGRLRGAALDVFEQEPLPAGGPLADAPNLILTPHIAGLTQEANTRVSDMVAAGVTMALDARAR</sequence>
<dbReference type="Gene3D" id="3.40.50.720">
    <property type="entry name" value="NAD(P)-binding Rossmann-like Domain"/>
    <property type="match status" value="2"/>
</dbReference>
<dbReference type="InterPro" id="IPR029753">
    <property type="entry name" value="D-isomer_DH_CS"/>
</dbReference>
<accession>A0ABD4YYD9</accession>
<dbReference type="PROSITE" id="PS00671">
    <property type="entry name" value="D_2_HYDROXYACID_DH_3"/>
    <property type="match status" value="1"/>
</dbReference>
<proteinExistence type="inferred from homology"/>
<gene>
    <name evidence="7" type="ORF">N5C72_18950</name>
</gene>
<evidence type="ECO:0000313" key="7">
    <source>
        <dbReference type="EMBL" id="MDH1180168.1"/>
    </source>
</evidence>
<evidence type="ECO:0000256" key="4">
    <source>
        <dbReference type="RuleBase" id="RU003719"/>
    </source>
</evidence>
<dbReference type="PROSITE" id="PS00670">
    <property type="entry name" value="D_2_HYDROXYACID_DH_2"/>
    <property type="match status" value="1"/>
</dbReference>
<keyword evidence="2 4" id="KW-0560">Oxidoreductase</keyword>
<protein>
    <submittedName>
        <fullName evidence="7">Hydroxyacid dehydrogenase</fullName>
    </submittedName>
</protein>
<dbReference type="InterPro" id="IPR036291">
    <property type="entry name" value="NAD(P)-bd_dom_sf"/>
</dbReference>
<comment type="caution">
    <text evidence="7">The sequence shown here is derived from an EMBL/GenBank/DDBJ whole genome shotgun (WGS) entry which is preliminary data.</text>
</comment>
<dbReference type="CDD" id="cd12173">
    <property type="entry name" value="PGDH_4"/>
    <property type="match status" value="1"/>
</dbReference>
<dbReference type="InterPro" id="IPR006140">
    <property type="entry name" value="D-isomer_DH_NAD-bd"/>
</dbReference>
<dbReference type="GO" id="GO:0016616">
    <property type="term" value="F:oxidoreductase activity, acting on the CH-OH group of donors, NAD or NADP as acceptor"/>
    <property type="evidence" value="ECO:0007669"/>
    <property type="project" value="UniProtKB-ARBA"/>
</dbReference>
<dbReference type="InterPro" id="IPR006139">
    <property type="entry name" value="D-isomer_2_OHA_DH_cat_dom"/>
</dbReference>
<evidence type="ECO:0000259" key="5">
    <source>
        <dbReference type="Pfam" id="PF00389"/>
    </source>
</evidence>
<evidence type="ECO:0000256" key="3">
    <source>
        <dbReference type="ARBA" id="ARBA00023027"/>
    </source>
</evidence>
<dbReference type="InterPro" id="IPR050857">
    <property type="entry name" value="D-2-hydroxyacid_DH"/>
</dbReference>
<feature type="domain" description="D-isomer specific 2-hydroxyacid dehydrogenase catalytic" evidence="5">
    <location>
        <begin position="3"/>
        <end position="307"/>
    </location>
</feature>
<dbReference type="EMBL" id="JAOBZK010000028">
    <property type="protein sequence ID" value="MDH1180168.1"/>
    <property type="molecule type" value="Genomic_DNA"/>
</dbReference>
<dbReference type="PANTHER" id="PTHR42789:SF1">
    <property type="entry name" value="D-ISOMER SPECIFIC 2-HYDROXYACID DEHYDROGENASE FAMILY PROTEIN (AFU_ORTHOLOGUE AFUA_6G10090)"/>
    <property type="match status" value="1"/>
</dbReference>
<evidence type="ECO:0000259" key="6">
    <source>
        <dbReference type="Pfam" id="PF02826"/>
    </source>
</evidence>
<name>A0ABD4YYD9_9BURK</name>
<dbReference type="Pfam" id="PF00389">
    <property type="entry name" value="2-Hacid_dh"/>
    <property type="match status" value="1"/>
</dbReference>